<dbReference type="PANTHER" id="PTHR11203">
    <property type="entry name" value="CLEAVAGE AND POLYADENYLATION SPECIFICITY FACTOR FAMILY MEMBER"/>
    <property type="match status" value="1"/>
</dbReference>
<evidence type="ECO:0000313" key="4">
    <source>
        <dbReference type="EMBL" id="CDI40593.1"/>
    </source>
</evidence>
<evidence type="ECO:0000259" key="2">
    <source>
        <dbReference type="SMART" id="SM00849"/>
    </source>
</evidence>
<sequence>MKLIFCGGAQEVGASCYLVTIDGKNILLDCGIRLTSSKDTLPDFRLIQENGGIDAIIISHAHTDHTGALPAISRQFPNALIYMTHMSKDLTRVLLYDSLKIMEREPEIPIYAENHVQEMLGRTVCFSPNFSFKLFSDSNITATFYSAGHIAGAASIYMVGSEGSLFYSGDISGFRQNTIEGATVPKLRPDVAIFESTYGDKLHANRQVEEQRLIESINEVIINGGKVLVPAFALGRAQEVILILKKAMNRGQLLSCPIYVDGMVKDICRIYKLNPNYLRSNLAKKVFRGVDIFYDDNVSPVANPEFRKEILESKNPCVIIASSGMLTGGPSQMYAQSLATNENNLIAVTGYQDEESPGKDLLKIIETDDDADKKQDRTIKLGEREISVKCRVGKFGLSAHADKMEILNIANNLYPRRIFLVHGNPEAINSLGKEIQKDINGFIYAPRNGEQYEINIKKPRKQRGISKYPNMKRNEPLTQESIKELWEFVKDNLGTETALSAEELMEIWGYEQDTLEVKEILNNSPYFEPNPRRMFLYHAVKESEIEKLSELK</sequence>
<name>U4Q8I0_TEPAE</name>
<dbReference type="Proteomes" id="UP000010802">
    <property type="component" value="Chromosome"/>
</dbReference>
<dbReference type="InterPro" id="IPR001279">
    <property type="entry name" value="Metallo-B-lactamas"/>
</dbReference>
<dbReference type="SMART" id="SM00849">
    <property type="entry name" value="Lactamase_B"/>
    <property type="match status" value="1"/>
</dbReference>
<keyword evidence="5" id="KW-1185">Reference proteome</keyword>
<dbReference type="RefSeq" id="WP_023211457.1">
    <property type="nucleotide sequence ID" value="NC_019954.2"/>
</dbReference>
<dbReference type="Gene3D" id="3.40.50.10890">
    <property type="match status" value="1"/>
</dbReference>
<evidence type="ECO:0000256" key="1">
    <source>
        <dbReference type="ARBA" id="ARBA00022801"/>
    </source>
</evidence>
<dbReference type="SUPFAM" id="SSF56281">
    <property type="entry name" value="Metallo-hydrolase/oxidoreductase"/>
    <property type="match status" value="1"/>
</dbReference>
<dbReference type="Pfam" id="PF10996">
    <property type="entry name" value="Beta-Casp"/>
    <property type="match status" value="1"/>
</dbReference>
<gene>
    <name evidence="4" type="ordered locus">TEPIRE1_1168</name>
</gene>
<dbReference type="Pfam" id="PF07521">
    <property type="entry name" value="RMMBL"/>
    <property type="match status" value="1"/>
</dbReference>
<evidence type="ECO:0000259" key="3">
    <source>
        <dbReference type="SMART" id="SM01027"/>
    </source>
</evidence>
<dbReference type="KEGG" id="tae:TepiRe1_1168"/>
<dbReference type="SMART" id="SM01027">
    <property type="entry name" value="Beta-Casp"/>
    <property type="match status" value="1"/>
</dbReference>
<dbReference type="PANTHER" id="PTHR11203:SF37">
    <property type="entry name" value="INTEGRATOR COMPLEX SUBUNIT 11"/>
    <property type="match status" value="1"/>
</dbReference>
<organism evidence="4 5">
    <name type="scientific">Tepidanaerobacter acetatoxydans (strain DSM 21804 / JCM 16047 / Re1)</name>
    <dbReference type="NCBI Taxonomy" id="1209989"/>
    <lineage>
        <taxon>Bacteria</taxon>
        <taxon>Bacillati</taxon>
        <taxon>Bacillota</taxon>
        <taxon>Clostridia</taxon>
        <taxon>Thermosediminibacterales</taxon>
        <taxon>Tepidanaerobacteraceae</taxon>
        <taxon>Tepidanaerobacter</taxon>
    </lineage>
</organism>
<accession>U4Q8I0</accession>
<dbReference type="InterPro" id="IPR036866">
    <property type="entry name" value="RibonucZ/Hydroxyglut_hydro"/>
</dbReference>
<feature type="domain" description="Beta-Casp" evidence="3">
    <location>
        <begin position="237"/>
        <end position="361"/>
    </location>
</feature>
<feature type="domain" description="Metallo-beta-lactamase" evidence="2">
    <location>
        <begin position="13"/>
        <end position="225"/>
    </location>
</feature>
<dbReference type="STRING" id="1209989.TepRe1_1069"/>
<evidence type="ECO:0000313" key="5">
    <source>
        <dbReference type="Proteomes" id="UP000010802"/>
    </source>
</evidence>
<protein>
    <submittedName>
        <fullName evidence="4">Beta-lactamase domain protein</fullName>
    </submittedName>
</protein>
<dbReference type="HOGENOM" id="CLU_009673_5_1_9"/>
<dbReference type="InterPro" id="IPR050698">
    <property type="entry name" value="MBL"/>
</dbReference>
<dbReference type="eggNOG" id="COG1236">
    <property type="taxonomic scope" value="Bacteria"/>
</dbReference>
<reference evidence="5" key="1">
    <citation type="journal article" date="2013" name="Genome Announc.">
        <title>First genome sequence of a syntrophic acetate-oxidizing bacterium, Tepidanaerobacter acetatoxydans strain Re1.</title>
        <authorList>
            <person name="Manzoor S."/>
            <person name="Bongcam-Rudloff E."/>
            <person name="Schnurer A."/>
            <person name="Muller B."/>
        </authorList>
    </citation>
    <scope>NUCLEOTIDE SEQUENCE [LARGE SCALE GENOMIC DNA]</scope>
    <source>
        <strain evidence="5">Re1</strain>
    </source>
</reference>
<dbReference type="Pfam" id="PF00753">
    <property type="entry name" value="Lactamase_B"/>
    <property type="match status" value="1"/>
</dbReference>
<dbReference type="InterPro" id="IPR022712">
    <property type="entry name" value="Beta_Casp"/>
</dbReference>
<dbReference type="Gene3D" id="3.60.15.10">
    <property type="entry name" value="Ribonuclease Z/Hydroxyacylglutathione hydrolase-like"/>
    <property type="match status" value="1"/>
</dbReference>
<keyword evidence="1" id="KW-0378">Hydrolase</keyword>
<dbReference type="CDD" id="cd16295">
    <property type="entry name" value="TTHA0252-CPSF-like_MBL-fold"/>
    <property type="match status" value="1"/>
</dbReference>
<dbReference type="InterPro" id="IPR011108">
    <property type="entry name" value="RMMBL"/>
</dbReference>
<dbReference type="EMBL" id="HF563609">
    <property type="protein sequence ID" value="CDI40593.1"/>
    <property type="molecule type" value="Genomic_DNA"/>
</dbReference>
<dbReference type="GO" id="GO:0016787">
    <property type="term" value="F:hydrolase activity"/>
    <property type="evidence" value="ECO:0007669"/>
    <property type="project" value="UniProtKB-KW"/>
</dbReference>
<proteinExistence type="predicted"/>
<dbReference type="AlphaFoldDB" id="U4Q8I0"/>
<dbReference type="GO" id="GO:0004521">
    <property type="term" value="F:RNA endonuclease activity"/>
    <property type="evidence" value="ECO:0007669"/>
    <property type="project" value="TreeGrafter"/>
</dbReference>